<comment type="catalytic activity">
    <reaction evidence="3">
        <text>uridine + phosphate = alpha-D-ribose 1-phosphate + uracil</text>
        <dbReference type="Rhea" id="RHEA:24388"/>
        <dbReference type="ChEBI" id="CHEBI:16704"/>
        <dbReference type="ChEBI" id="CHEBI:17568"/>
        <dbReference type="ChEBI" id="CHEBI:43474"/>
        <dbReference type="ChEBI" id="CHEBI:57720"/>
        <dbReference type="EC" id="2.4.2.2"/>
    </reaction>
</comment>
<sequence>MDQFTNATVLKAANIYHGGQVTSRTLVLEDGTKVTLGIMLPGVYEFGTEGPETMEILSGHLKVLLPGTEVWQEINGKETFHVPGNSKFALEVFELTDYCCSYPVVG</sequence>
<comment type="catalytic activity">
    <reaction evidence="3">
        <text>xanthosine + phosphate = alpha-D-ribose 1-phosphate + xanthine</text>
        <dbReference type="Rhea" id="RHEA:27638"/>
        <dbReference type="ChEBI" id="CHEBI:17712"/>
        <dbReference type="ChEBI" id="CHEBI:18107"/>
        <dbReference type="ChEBI" id="CHEBI:43474"/>
        <dbReference type="ChEBI" id="CHEBI:57720"/>
        <dbReference type="EC" id="2.4.2.1"/>
    </reaction>
</comment>
<dbReference type="AlphaFoldDB" id="A0A2Z2K8G8"/>
<dbReference type="Proteomes" id="UP000249890">
    <property type="component" value="Chromosome"/>
</dbReference>
<name>A0A2Z2K8G8_9BACL</name>
<keyword evidence="2 3" id="KW-0808">Transferase</keyword>
<organism evidence="4 5">
    <name type="scientific">Paenibacillus donghaensis</name>
    <dbReference type="NCBI Taxonomy" id="414771"/>
    <lineage>
        <taxon>Bacteria</taxon>
        <taxon>Bacillati</taxon>
        <taxon>Bacillota</taxon>
        <taxon>Bacilli</taxon>
        <taxon>Bacillales</taxon>
        <taxon>Paenibacillaceae</taxon>
        <taxon>Paenibacillus</taxon>
    </lineage>
</organism>
<dbReference type="GO" id="GO:0005829">
    <property type="term" value="C:cytosol"/>
    <property type="evidence" value="ECO:0007669"/>
    <property type="project" value="TreeGrafter"/>
</dbReference>
<comment type="catalytic activity">
    <reaction evidence="3">
        <text>a purine D-ribonucleoside + phosphate = a purine nucleobase + alpha-D-ribose 1-phosphate</text>
        <dbReference type="Rhea" id="RHEA:19805"/>
        <dbReference type="ChEBI" id="CHEBI:26386"/>
        <dbReference type="ChEBI" id="CHEBI:43474"/>
        <dbReference type="ChEBI" id="CHEBI:57720"/>
        <dbReference type="ChEBI" id="CHEBI:142355"/>
        <dbReference type="EC" id="2.4.2.1"/>
    </reaction>
</comment>
<reference evidence="4 5" key="1">
    <citation type="submission" date="2017-06" db="EMBL/GenBank/DDBJ databases">
        <title>Complete genome sequence of Paenibacillus donghaensis KCTC 13049T isolated from East Sea sediment, South Korea.</title>
        <authorList>
            <person name="Jung B.K."/>
            <person name="Hong S.-J."/>
            <person name="Shin J.-H."/>
        </authorList>
    </citation>
    <scope>NUCLEOTIDE SEQUENCE [LARGE SCALE GENOMIC DNA]</scope>
    <source>
        <strain evidence="4 5">KCTC 13049</strain>
    </source>
</reference>
<dbReference type="InterPro" id="IPR014710">
    <property type="entry name" value="RmlC-like_jellyroll"/>
</dbReference>
<dbReference type="CDD" id="cd20296">
    <property type="entry name" value="cupin_PpnP-like"/>
    <property type="match status" value="1"/>
</dbReference>
<keyword evidence="5" id="KW-1185">Reference proteome</keyword>
<comment type="catalytic activity">
    <reaction evidence="3">
        <text>cytidine + phosphate = cytosine + alpha-D-ribose 1-phosphate</text>
        <dbReference type="Rhea" id="RHEA:52540"/>
        <dbReference type="ChEBI" id="CHEBI:16040"/>
        <dbReference type="ChEBI" id="CHEBI:17562"/>
        <dbReference type="ChEBI" id="CHEBI:43474"/>
        <dbReference type="ChEBI" id="CHEBI:57720"/>
        <dbReference type="EC" id="2.4.2.2"/>
    </reaction>
</comment>
<dbReference type="InterPro" id="IPR009664">
    <property type="entry name" value="Ppnp"/>
</dbReference>
<gene>
    <name evidence="3" type="primary">ppnP</name>
    <name evidence="4" type="ORF">B9T62_01315</name>
</gene>
<comment type="catalytic activity">
    <reaction evidence="3">
        <text>guanosine + phosphate = alpha-D-ribose 1-phosphate + guanine</text>
        <dbReference type="Rhea" id="RHEA:13233"/>
        <dbReference type="ChEBI" id="CHEBI:16235"/>
        <dbReference type="ChEBI" id="CHEBI:16750"/>
        <dbReference type="ChEBI" id="CHEBI:43474"/>
        <dbReference type="ChEBI" id="CHEBI:57720"/>
        <dbReference type="EC" id="2.4.2.1"/>
    </reaction>
</comment>
<dbReference type="SUPFAM" id="SSF51182">
    <property type="entry name" value="RmlC-like cupins"/>
    <property type="match status" value="1"/>
</dbReference>
<dbReference type="EC" id="2.4.2.1" evidence="3"/>
<dbReference type="EC" id="2.4.2.2" evidence="3"/>
<comment type="catalytic activity">
    <reaction evidence="3">
        <text>adenosine + phosphate = alpha-D-ribose 1-phosphate + adenine</text>
        <dbReference type="Rhea" id="RHEA:27642"/>
        <dbReference type="ChEBI" id="CHEBI:16335"/>
        <dbReference type="ChEBI" id="CHEBI:16708"/>
        <dbReference type="ChEBI" id="CHEBI:43474"/>
        <dbReference type="ChEBI" id="CHEBI:57720"/>
        <dbReference type="EC" id="2.4.2.1"/>
    </reaction>
</comment>
<dbReference type="PANTHER" id="PTHR36540">
    <property type="entry name" value="PYRIMIDINE/PURINE NUCLEOSIDE PHOSPHORYLASE"/>
    <property type="match status" value="1"/>
</dbReference>
<evidence type="ECO:0000256" key="1">
    <source>
        <dbReference type="ARBA" id="ARBA00022676"/>
    </source>
</evidence>
<comment type="function">
    <text evidence="3">Catalyzes the phosphorolysis of diverse nucleosides, yielding D-ribose 1-phosphate and the respective free bases. Can use uridine, adenosine, guanosine, cytidine, thymidine, inosine and xanthosine as substrates. Also catalyzes the reverse reactions.</text>
</comment>
<dbReference type="Pfam" id="PF06865">
    <property type="entry name" value="Ppnp"/>
    <property type="match status" value="1"/>
</dbReference>
<dbReference type="HAMAP" id="MF_01537">
    <property type="entry name" value="Nucleos_phosphorylase_PpnP"/>
    <property type="match status" value="1"/>
</dbReference>
<proteinExistence type="inferred from homology"/>
<dbReference type="KEGG" id="pdh:B9T62_01315"/>
<comment type="catalytic activity">
    <reaction evidence="3">
        <text>inosine + phosphate = alpha-D-ribose 1-phosphate + hypoxanthine</text>
        <dbReference type="Rhea" id="RHEA:27646"/>
        <dbReference type="ChEBI" id="CHEBI:17368"/>
        <dbReference type="ChEBI" id="CHEBI:17596"/>
        <dbReference type="ChEBI" id="CHEBI:43474"/>
        <dbReference type="ChEBI" id="CHEBI:57720"/>
        <dbReference type="EC" id="2.4.2.1"/>
    </reaction>
</comment>
<comment type="similarity">
    <text evidence="3">Belongs to the nucleoside phosphorylase PpnP family.</text>
</comment>
<evidence type="ECO:0000313" key="5">
    <source>
        <dbReference type="Proteomes" id="UP000249890"/>
    </source>
</evidence>
<accession>A0A2Z2K8G8</accession>
<dbReference type="EMBL" id="CP021780">
    <property type="protein sequence ID" value="ASA19575.1"/>
    <property type="molecule type" value="Genomic_DNA"/>
</dbReference>
<dbReference type="GO" id="GO:0009032">
    <property type="term" value="F:thymidine phosphorylase activity"/>
    <property type="evidence" value="ECO:0007669"/>
    <property type="project" value="RHEA"/>
</dbReference>
<dbReference type="OrthoDB" id="9793848at2"/>
<comment type="catalytic activity">
    <reaction evidence="3">
        <text>thymidine + phosphate = 2-deoxy-alpha-D-ribose 1-phosphate + thymine</text>
        <dbReference type="Rhea" id="RHEA:16037"/>
        <dbReference type="ChEBI" id="CHEBI:17748"/>
        <dbReference type="ChEBI" id="CHEBI:17821"/>
        <dbReference type="ChEBI" id="CHEBI:43474"/>
        <dbReference type="ChEBI" id="CHEBI:57259"/>
        <dbReference type="EC" id="2.4.2.2"/>
    </reaction>
</comment>
<dbReference type="PANTHER" id="PTHR36540:SF1">
    <property type="entry name" value="PYRIMIDINE_PURINE NUCLEOSIDE PHOSPHORYLASE"/>
    <property type="match status" value="1"/>
</dbReference>
<dbReference type="InterPro" id="IPR011051">
    <property type="entry name" value="RmlC_Cupin_sf"/>
</dbReference>
<dbReference type="GO" id="GO:0004850">
    <property type="term" value="F:uridine phosphorylase activity"/>
    <property type="evidence" value="ECO:0007669"/>
    <property type="project" value="RHEA"/>
</dbReference>
<evidence type="ECO:0000256" key="3">
    <source>
        <dbReference type="HAMAP-Rule" id="MF_01537"/>
    </source>
</evidence>
<dbReference type="GO" id="GO:0004731">
    <property type="term" value="F:purine-nucleoside phosphorylase activity"/>
    <property type="evidence" value="ECO:0007669"/>
    <property type="project" value="UniProtKB-UniRule"/>
</dbReference>
<dbReference type="GO" id="GO:0047975">
    <property type="term" value="F:guanosine phosphorylase activity"/>
    <property type="evidence" value="ECO:0007669"/>
    <property type="project" value="RHEA"/>
</dbReference>
<keyword evidence="1 3" id="KW-0328">Glycosyltransferase</keyword>
<protein>
    <recommendedName>
        <fullName evidence="3">Pyrimidine/purine nucleoside phosphorylase</fullName>
        <ecNumber evidence="3">2.4.2.1</ecNumber>
        <ecNumber evidence="3">2.4.2.2</ecNumber>
    </recommendedName>
    <alternativeName>
        <fullName evidence="3">Adenosine phosphorylase</fullName>
    </alternativeName>
    <alternativeName>
        <fullName evidence="3">Cytidine phosphorylase</fullName>
    </alternativeName>
    <alternativeName>
        <fullName evidence="3">Guanosine phosphorylase</fullName>
    </alternativeName>
    <alternativeName>
        <fullName evidence="3">Inosine phosphorylase</fullName>
    </alternativeName>
    <alternativeName>
        <fullName evidence="3">Thymidine phosphorylase</fullName>
    </alternativeName>
    <alternativeName>
        <fullName evidence="3">Uridine phosphorylase</fullName>
    </alternativeName>
    <alternativeName>
        <fullName evidence="3">Xanthosine phosphorylase</fullName>
    </alternativeName>
</protein>
<evidence type="ECO:0000256" key="2">
    <source>
        <dbReference type="ARBA" id="ARBA00022679"/>
    </source>
</evidence>
<evidence type="ECO:0000313" key="4">
    <source>
        <dbReference type="EMBL" id="ASA19575.1"/>
    </source>
</evidence>
<dbReference type="RefSeq" id="WP_087913600.1">
    <property type="nucleotide sequence ID" value="NZ_CP021780.1"/>
</dbReference>
<dbReference type="Gene3D" id="2.60.120.10">
    <property type="entry name" value="Jelly Rolls"/>
    <property type="match status" value="1"/>
</dbReference>